<evidence type="ECO:0000256" key="2">
    <source>
        <dbReference type="ARBA" id="ARBA00022729"/>
    </source>
</evidence>
<comment type="caution">
    <text evidence="11">The sequence shown here is derived from an EMBL/GenBank/DDBJ whole genome shotgun (WGS) entry which is preliminary data.</text>
</comment>
<dbReference type="PROSITE" id="PS50076">
    <property type="entry name" value="DNAJ_2"/>
    <property type="match status" value="1"/>
</dbReference>
<sequence>MLISLGSILAFSSAVYGLRPSEISPDTPLSSLIASAKTHLAGGAPREALHYFDAAVLRDPTNYITIFQRGAAYLSLGRSSQALGDFDRVLQLKPDFESALLQRARLRANSADWLGALNDLDLAGKKPSSEYNELQDARDAALRAHDAEKRGDWETCTSQANAAIVKASGSLSLRQTRAHCRFERGDIEEGISDLAFVLQISPGLVEPHLQMSSMMFYSLGDSERGMSQIRRCLHSDPDSKQCNHLYRREKRLLKKLQKLQDAVNLRKFNNAINLLVGIGEENGLLSDVKEDVALGKEAGHIHRTAPNNLYTSLVERTCEAYREAHMIKRATPYCSETFELNPYSLPALLFRGQVAIDEERFEDAIGVLNSAKEHHPGSKDVQSLLQKAHVLLKRSKQKDYYKVLGISRDADERMVKRAYRQLTKMHHPDKAVSQGVTKEEAEKKMAAINEAYEVLSDPELKARYDSGDDPNDPESQRGTPFQGNPFGSGGQHFFFQKGGSQFKFSGQGFNFPGGFPFR</sequence>
<evidence type="ECO:0000313" key="12">
    <source>
        <dbReference type="Proteomes" id="UP000324241"/>
    </source>
</evidence>
<dbReference type="InterPro" id="IPR036869">
    <property type="entry name" value="J_dom_sf"/>
</dbReference>
<name>A0A5M9MI74_9EURO</name>
<keyword evidence="4 7" id="KW-0802">TPR repeat</keyword>
<gene>
    <name evidence="11" type="ORF">ATNIH1004_006945</name>
</gene>
<keyword evidence="2 9" id="KW-0732">Signal</keyword>
<reference evidence="11 12" key="1">
    <citation type="submission" date="2019-08" db="EMBL/GenBank/DDBJ databases">
        <title>The genome sequence of a newly discovered highly antifungal drug resistant Aspergillus species, Aspergillus tanneri NIH 1004.</title>
        <authorList>
            <person name="Mounaud S."/>
            <person name="Singh I."/>
            <person name="Joardar V."/>
            <person name="Pakala S."/>
            <person name="Pakala S."/>
            <person name="Venepally P."/>
            <person name="Chung J.K."/>
            <person name="Losada L."/>
            <person name="Nierman W.C."/>
        </authorList>
    </citation>
    <scope>NUCLEOTIDE SEQUENCE [LARGE SCALE GENOMIC DNA]</scope>
    <source>
        <strain evidence="11 12">NIH1004</strain>
    </source>
</reference>
<feature type="region of interest" description="Disordered" evidence="8">
    <location>
        <begin position="459"/>
        <end position="490"/>
    </location>
</feature>
<dbReference type="Pfam" id="PF00226">
    <property type="entry name" value="DnaJ"/>
    <property type="match status" value="1"/>
</dbReference>
<evidence type="ECO:0000256" key="9">
    <source>
        <dbReference type="SAM" id="SignalP"/>
    </source>
</evidence>
<dbReference type="PROSITE" id="PS50005">
    <property type="entry name" value="TPR"/>
    <property type="match status" value="1"/>
</dbReference>
<dbReference type="SMART" id="SM00271">
    <property type="entry name" value="DnaJ"/>
    <property type="match status" value="1"/>
</dbReference>
<protein>
    <recommendedName>
        <fullName evidence="6">Tetratricopeptide repeat and J domain-containing co-chaperone DNJ1</fullName>
    </recommendedName>
</protein>
<accession>A0A5M9MI74</accession>
<dbReference type="GeneID" id="54329647"/>
<dbReference type="SMART" id="SM00028">
    <property type="entry name" value="TPR"/>
    <property type="match status" value="4"/>
</dbReference>
<keyword evidence="5" id="KW-0256">Endoplasmic reticulum</keyword>
<evidence type="ECO:0000256" key="7">
    <source>
        <dbReference type="PROSITE-ProRule" id="PRU00339"/>
    </source>
</evidence>
<dbReference type="FunFam" id="1.25.40.10:FF:000224">
    <property type="entry name" value="DnaJ and TPR domain protein"/>
    <property type="match status" value="1"/>
</dbReference>
<dbReference type="CDD" id="cd06257">
    <property type="entry name" value="DnaJ"/>
    <property type="match status" value="1"/>
</dbReference>
<dbReference type="OrthoDB" id="1726119at2759"/>
<dbReference type="GO" id="GO:0051787">
    <property type="term" value="F:misfolded protein binding"/>
    <property type="evidence" value="ECO:0007669"/>
    <property type="project" value="TreeGrafter"/>
</dbReference>
<dbReference type="Gene3D" id="1.10.287.110">
    <property type="entry name" value="DnaJ domain"/>
    <property type="match status" value="1"/>
</dbReference>
<dbReference type="RefSeq" id="XP_033424887.1">
    <property type="nucleotide sequence ID" value="XM_033571572.1"/>
</dbReference>
<dbReference type="GO" id="GO:0005788">
    <property type="term" value="C:endoplasmic reticulum lumen"/>
    <property type="evidence" value="ECO:0007669"/>
    <property type="project" value="UniProtKB-SubCell"/>
</dbReference>
<dbReference type="FunFam" id="1.10.287.110:FF:000083">
    <property type="entry name" value="DnaJ and TPR domain protein"/>
    <property type="match status" value="1"/>
</dbReference>
<evidence type="ECO:0000256" key="3">
    <source>
        <dbReference type="ARBA" id="ARBA00022737"/>
    </source>
</evidence>
<feature type="signal peptide" evidence="9">
    <location>
        <begin position="1"/>
        <end position="17"/>
    </location>
</feature>
<evidence type="ECO:0000256" key="4">
    <source>
        <dbReference type="ARBA" id="ARBA00022803"/>
    </source>
</evidence>
<dbReference type="SUPFAM" id="SSF46565">
    <property type="entry name" value="Chaperone J-domain"/>
    <property type="match status" value="1"/>
</dbReference>
<dbReference type="PANTHER" id="PTHR44140">
    <property type="entry name" value="LD25575P"/>
    <property type="match status" value="1"/>
</dbReference>
<feature type="repeat" description="TPR" evidence="7">
    <location>
        <begin position="63"/>
        <end position="96"/>
    </location>
</feature>
<evidence type="ECO:0000256" key="5">
    <source>
        <dbReference type="ARBA" id="ARBA00022824"/>
    </source>
</evidence>
<dbReference type="PRINTS" id="PR00625">
    <property type="entry name" value="JDOMAIN"/>
</dbReference>
<dbReference type="AlphaFoldDB" id="A0A5M9MI74"/>
<dbReference type="GO" id="GO:0051087">
    <property type="term" value="F:protein-folding chaperone binding"/>
    <property type="evidence" value="ECO:0007669"/>
    <property type="project" value="TreeGrafter"/>
</dbReference>
<evidence type="ECO:0000313" key="11">
    <source>
        <dbReference type="EMBL" id="KAA8645526.1"/>
    </source>
</evidence>
<comment type="subcellular location">
    <subcellularLocation>
        <location evidence="1">Endoplasmic reticulum lumen</location>
    </subcellularLocation>
</comment>
<dbReference type="Gene3D" id="1.25.40.10">
    <property type="entry name" value="Tetratricopeptide repeat domain"/>
    <property type="match status" value="1"/>
</dbReference>
<dbReference type="InterPro" id="IPR019734">
    <property type="entry name" value="TPR_rpt"/>
</dbReference>
<evidence type="ECO:0000256" key="8">
    <source>
        <dbReference type="SAM" id="MobiDB-lite"/>
    </source>
</evidence>
<evidence type="ECO:0000256" key="6">
    <source>
        <dbReference type="ARBA" id="ARBA00073740"/>
    </source>
</evidence>
<proteinExistence type="predicted"/>
<dbReference type="PANTHER" id="PTHR44140:SF2">
    <property type="entry name" value="LD25575P"/>
    <property type="match status" value="1"/>
</dbReference>
<feature type="chain" id="PRO_5024440368" description="Tetratricopeptide repeat and J domain-containing co-chaperone DNJ1" evidence="9">
    <location>
        <begin position="18"/>
        <end position="518"/>
    </location>
</feature>
<keyword evidence="3" id="KW-0677">Repeat</keyword>
<organism evidence="11 12">
    <name type="scientific">Aspergillus tanneri</name>
    <dbReference type="NCBI Taxonomy" id="1220188"/>
    <lineage>
        <taxon>Eukaryota</taxon>
        <taxon>Fungi</taxon>
        <taxon>Dikarya</taxon>
        <taxon>Ascomycota</taxon>
        <taxon>Pezizomycotina</taxon>
        <taxon>Eurotiomycetes</taxon>
        <taxon>Eurotiomycetidae</taxon>
        <taxon>Eurotiales</taxon>
        <taxon>Aspergillaceae</taxon>
        <taxon>Aspergillus</taxon>
        <taxon>Aspergillus subgen. Circumdati</taxon>
    </lineage>
</organism>
<dbReference type="Proteomes" id="UP000324241">
    <property type="component" value="Unassembled WGS sequence"/>
</dbReference>
<dbReference type="EMBL" id="QUQM01000007">
    <property type="protein sequence ID" value="KAA8645526.1"/>
    <property type="molecule type" value="Genomic_DNA"/>
</dbReference>
<dbReference type="VEuPathDB" id="FungiDB:EYZ11_009098"/>
<dbReference type="InterPro" id="IPR011990">
    <property type="entry name" value="TPR-like_helical_dom_sf"/>
</dbReference>
<feature type="domain" description="J" evidence="10">
    <location>
        <begin position="399"/>
        <end position="468"/>
    </location>
</feature>
<dbReference type="InterPro" id="IPR051727">
    <property type="entry name" value="DnaJ_C3_Co-chaperones"/>
</dbReference>
<evidence type="ECO:0000256" key="1">
    <source>
        <dbReference type="ARBA" id="ARBA00004319"/>
    </source>
</evidence>
<dbReference type="InterPro" id="IPR001623">
    <property type="entry name" value="DnaJ_domain"/>
</dbReference>
<evidence type="ECO:0000259" key="10">
    <source>
        <dbReference type="PROSITE" id="PS50076"/>
    </source>
</evidence>
<dbReference type="GO" id="GO:0034975">
    <property type="term" value="P:protein folding in endoplasmic reticulum"/>
    <property type="evidence" value="ECO:0007669"/>
    <property type="project" value="TreeGrafter"/>
</dbReference>
<dbReference type="SUPFAM" id="SSF48452">
    <property type="entry name" value="TPR-like"/>
    <property type="match status" value="2"/>
</dbReference>